<evidence type="ECO:0000313" key="7">
    <source>
        <dbReference type="Proteomes" id="UP000319014"/>
    </source>
</evidence>
<evidence type="ECO:0000256" key="1">
    <source>
        <dbReference type="ARBA" id="ARBA00023015"/>
    </source>
</evidence>
<feature type="domain" description="HTH araC/xylS-type" evidence="5">
    <location>
        <begin position="232"/>
        <end position="330"/>
    </location>
</feature>
<dbReference type="InterPro" id="IPR009594">
    <property type="entry name" value="Tscrpt_reg_HTH_AraC_N"/>
</dbReference>
<dbReference type="PRINTS" id="PR00032">
    <property type="entry name" value="HTHARAC"/>
</dbReference>
<dbReference type="EMBL" id="FXTK01000002">
    <property type="protein sequence ID" value="SMO44748.1"/>
    <property type="molecule type" value="Genomic_DNA"/>
</dbReference>
<organism evidence="6 7">
    <name type="scientific">Paracoccus laeviglucosivorans</name>
    <dbReference type="NCBI Taxonomy" id="1197861"/>
    <lineage>
        <taxon>Bacteria</taxon>
        <taxon>Pseudomonadati</taxon>
        <taxon>Pseudomonadota</taxon>
        <taxon>Alphaproteobacteria</taxon>
        <taxon>Rhodobacterales</taxon>
        <taxon>Paracoccaceae</taxon>
        <taxon>Paracoccus</taxon>
    </lineage>
</organism>
<dbReference type="OrthoDB" id="9802263at2"/>
<dbReference type="PROSITE" id="PS01124">
    <property type="entry name" value="HTH_ARAC_FAMILY_2"/>
    <property type="match status" value="1"/>
</dbReference>
<dbReference type="GO" id="GO:0003700">
    <property type="term" value="F:DNA-binding transcription factor activity"/>
    <property type="evidence" value="ECO:0007669"/>
    <property type="project" value="InterPro"/>
</dbReference>
<dbReference type="Gene3D" id="1.10.10.60">
    <property type="entry name" value="Homeodomain-like"/>
    <property type="match status" value="2"/>
</dbReference>
<dbReference type="SUPFAM" id="SSF46689">
    <property type="entry name" value="Homeodomain-like"/>
    <property type="match status" value="2"/>
</dbReference>
<dbReference type="InterPro" id="IPR018060">
    <property type="entry name" value="HTH_AraC"/>
</dbReference>
<keyword evidence="7" id="KW-1185">Reference proteome</keyword>
<evidence type="ECO:0000313" key="6">
    <source>
        <dbReference type="EMBL" id="SMO44748.1"/>
    </source>
</evidence>
<proteinExistence type="predicted"/>
<gene>
    <name evidence="6" type="ORF">SAMN06265221_102224</name>
</gene>
<dbReference type="PANTHER" id="PTHR43436:SF1">
    <property type="entry name" value="TRANSCRIPTIONAL REGULATORY PROTEIN"/>
    <property type="match status" value="1"/>
</dbReference>
<dbReference type="InterPro" id="IPR009057">
    <property type="entry name" value="Homeodomain-like_sf"/>
</dbReference>
<evidence type="ECO:0000256" key="3">
    <source>
        <dbReference type="ARBA" id="ARBA00023163"/>
    </source>
</evidence>
<evidence type="ECO:0000259" key="5">
    <source>
        <dbReference type="PROSITE" id="PS01124"/>
    </source>
</evidence>
<keyword evidence="2" id="KW-0238">DNA-binding</keyword>
<accession>A0A521BCE7</accession>
<reference evidence="6 7" key="1">
    <citation type="submission" date="2017-05" db="EMBL/GenBank/DDBJ databases">
        <authorList>
            <person name="Varghese N."/>
            <person name="Submissions S."/>
        </authorList>
    </citation>
    <scope>NUCLEOTIDE SEQUENCE [LARGE SCALE GENOMIC DNA]</scope>
    <source>
        <strain evidence="6 7">DSM 100094</strain>
    </source>
</reference>
<name>A0A521BCE7_9RHOB</name>
<dbReference type="PANTHER" id="PTHR43436">
    <property type="entry name" value="ARAC-FAMILY TRANSCRIPTIONAL REGULATOR"/>
    <property type="match status" value="1"/>
</dbReference>
<dbReference type="InterPro" id="IPR020449">
    <property type="entry name" value="Tscrpt_reg_AraC-type_HTH"/>
</dbReference>
<keyword evidence="3" id="KW-0804">Transcription</keyword>
<dbReference type="Proteomes" id="UP000319014">
    <property type="component" value="Unassembled WGS sequence"/>
</dbReference>
<evidence type="ECO:0000256" key="2">
    <source>
        <dbReference type="ARBA" id="ARBA00023125"/>
    </source>
</evidence>
<dbReference type="AlphaFoldDB" id="A0A521BCE7"/>
<dbReference type="SMART" id="SM00342">
    <property type="entry name" value="HTH_ARAC"/>
    <property type="match status" value="1"/>
</dbReference>
<dbReference type="Pfam" id="PF12833">
    <property type="entry name" value="HTH_18"/>
    <property type="match status" value="1"/>
</dbReference>
<dbReference type="Pfam" id="PF06719">
    <property type="entry name" value="AraC_N"/>
    <property type="match status" value="1"/>
</dbReference>
<keyword evidence="1" id="KW-0805">Transcription regulation</keyword>
<protein>
    <submittedName>
        <fullName evidence="6">Transcriptional regulator, AraC family</fullName>
    </submittedName>
</protein>
<feature type="compositionally biased region" description="Pro residues" evidence="4">
    <location>
        <begin position="10"/>
        <end position="20"/>
    </location>
</feature>
<feature type="region of interest" description="Disordered" evidence="4">
    <location>
        <begin position="1"/>
        <end position="21"/>
    </location>
</feature>
<sequence length="332" mass="36682">MRHGGTDCLPHPPQDLPNPPNRWNLREMRYGLSYSDVMEQTNAQLIEDCVLIAQQHGTESQPVPAGPDGLSVVRARHPSQIRLTLYHPMICLVLQGAKEIQHRNGAVGFAAGETALVSHELVTGARITQATPDRPYVALACRIDPEILRGLQAEMEPGTIDAARGEAVAAGTAEQGVVDAMTRLFRLRDRPLEERILGPMIRRELHFRVLLSRHGSMMRQLSQPGSPASRIARAISHIRQHWDAPLRTQDLAAVAGMSASSFHEHFKAITATSPIQYQKALRLALARERLVDGEETVSPIAYAVGYESPTQFSRDFRRAYGVPPKDSRAVPL</sequence>
<evidence type="ECO:0000256" key="4">
    <source>
        <dbReference type="SAM" id="MobiDB-lite"/>
    </source>
</evidence>
<dbReference type="GO" id="GO:0043565">
    <property type="term" value="F:sequence-specific DNA binding"/>
    <property type="evidence" value="ECO:0007669"/>
    <property type="project" value="InterPro"/>
</dbReference>